<evidence type="ECO:0000313" key="2">
    <source>
        <dbReference type="Proteomes" id="UP000437017"/>
    </source>
</evidence>
<dbReference type="Gene3D" id="3.40.50.720">
    <property type="entry name" value="NAD(P)-binding Rossmann-like Domain"/>
    <property type="match status" value="1"/>
</dbReference>
<comment type="caution">
    <text evidence="1">The sequence shown here is derived from an EMBL/GenBank/DDBJ whole genome shotgun (WGS) entry which is preliminary data.</text>
</comment>
<dbReference type="Proteomes" id="UP000437017">
    <property type="component" value="Unassembled WGS sequence"/>
</dbReference>
<sequence length="102" mass="10646">TRPVCPSPRSQQHFGTRGIRTRGRAGAWLPGTLKIGDPAMVLLPSGGQAQYELFSLETVLIHAGASDVGTAAIQLTWMAGASPLVTAGSQHKLQMPEKLGAA</sequence>
<dbReference type="SUPFAM" id="SSF51735">
    <property type="entry name" value="NAD(P)-binding Rossmann-fold domains"/>
    <property type="match status" value="1"/>
</dbReference>
<name>A0A643C054_BALPH</name>
<accession>A0A643C054</accession>
<feature type="non-terminal residue" evidence="1">
    <location>
        <position position="1"/>
    </location>
</feature>
<gene>
    <name evidence="1" type="ORF">E2I00_004099</name>
</gene>
<dbReference type="OrthoDB" id="3509362at2759"/>
<organism evidence="1 2">
    <name type="scientific">Balaenoptera physalus</name>
    <name type="common">Fin whale</name>
    <name type="synonym">Balaena physalus</name>
    <dbReference type="NCBI Taxonomy" id="9770"/>
    <lineage>
        <taxon>Eukaryota</taxon>
        <taxon>Metazoa</taxon>
        <taxon>Chordata</taxon>
        <taxon>Craniata</taxon>
        <taxon>Vertebrata</taxon>
        <taxon>Euteleostomi</taxon>
        <taxon>Mammalia</taxon>
        <taxon>Eutheria</taxon>
        <taxon>Laurasiatheria</taxon>
        <taxon>Artiodactyla</taxon>
        <taxon>Whippomorpha</taxon>
        <taxon>Cetacea</taxon>
        <taxon>Mysticeti</taxon>
        <taxon>Balaenopteridae</taxon>
        <taxon>Balaenoptera</taxon>
    </lineage>
</organism>
<dbReference type="EMBL" id="SGJD01003071">
    <property type="protein sequence ID" value="KAB0393643.1"/>
    <property type="molecule type" value="Genomic_DNA"/>
</dbReference>
<feature type="non-terminal residue" evidence="1">
    <location>
        <position position="102"/>
    </location>
</feature>
<proteinExistence type="predicted"/>
<protein>
    <submittedName>
        <fullName evidence="1">Uncharacterized protein</fullName>
    </submittedName>
</protein>
<dbReference type="InterPro" id="IPR036291">
    <property type="entry name" value="NAD(P)-bd_dom_sf"/>
</dbReference>
<reference evidence="1 2" key="1">
    <citation type="journal article" date="2019" name="PLoS ONE">
        <title>Genomic analyses reveal an absence of contemporary introgressive admixture between fin whales and blue whales, despite known hybrids.</title>
        <authorList>
            <person name="Westbury M.V."/>
            <person name="Petersen B."/>
            <person name="Lorenzen E.D."/>
        </authorList>
    </citation>
    <scope>NUCLEOTIDE SEQUENCE [LARGE SCALE GENOMIC DNA]</scope>
    <source>
        <strain evidence="1">FinWhale-01</strain>
    </source>
</reference>
<evidence type="ECO:0000313" key="1">
    <source>
        <dbReference type="EMBL" id="KAB0393643.1"/>
    </source>
</evidence>
<dbReference type="AlphaFoldDB" id="A0A643C054"/>
<keyword evidence="2" id="KW-1185">Reference proteome</keyword>